<evidence type="ECO:0000256" key="9">
    <source>
        <dbReference type="HAMAP-Rule" id="MF_00179"/>
    </source>
</evidence>
<dbReference type="PANTHER" id="PTHR21327:SF18">
    <property type="entry name" value="3,4-DIHYDROXY-2-BUTANONE 4-PHOSPHATE SYNTHASE"/>
    <property type="match status" value="1"/>
</dbReference>
<keyword evidence="5 9" id="KW-0378">Hydrolase</keyword>
<dbReference type="SUPFAM" id="SSF142695">
    <property type="entry name" value="RibA-like"/>
    <property type="match status" value="1"/>
</dbReference>
<evidence type="ECO:0000259" key="10">
    <source>
        <dbReference type="Pfam" id="PF00925"/>
    </source>
</evidence>
<comment type="pathway">
    <text evidence="1 9">Cofactor biosynthesis; riboflavin biosynthesis; 5-amino-6-(D-ribitylamino)uracil from GTP: step 1/4.</text>
</comment>
<dbReference type="Proteomes" id="UP001331561">
    <property type="component" value="Unassembled WGS sequence"/>
</dbReference>
<evidence type="ECO:0000256" key="7">
    <source>
        <dbReference type="ARBA" id="ARBA00023134"/>
    </source>
</evidence>
<feature type="binding site" evidence="9">
    <location>
        <position position="61"/>
    </location>
    <ligand>
        <name>Zn(2+)</name>
        <dbReference type="ChEBI" id="CHEBI:29105"/>
        <note>catalytic</note>
    </ligand>
</feature>
<name>A0ABU6K4V4_9RHOO</name>
<evidence type="ECO:0000256" key="6">
    <source>
        <dbReference type="ARBA" id="ARBA00022833"/>
    </source>
</evidence>
<evidence type="ECO:0000256" key="8">
    <source>
        <dbReference type="ARBA" id="ARBA00049295"/>
    </source>
</evidence>
<organism evidence="11 12">
    <name type="scientific">Uliginosibacterium silvisoli</name>
    <dbReference type="NCBI Taxonomy" id="3114758"/>
    <lineage>
        <taxon>Bacteria</taxon>
        <taxon>Pseudomonadati</taxon>
        <taxon>Pseudomonadota</taxon>
        <taxon>Betaproteobacteria</taxon>
        <taxon>Rhodocyclales</taxon>
        <taxon>Zoogloeaceae</taxon>
        <taxon>Uliginosibacterium</taxon>
    </lineage>
</organism>
<feature type="active site" description="Nucleophile" evidence="9">
    <location>
        <position position="136"/>
    </location>
</feature>
<comment type="similarity">
    <text evidence="9">Belongs to the GTP cyclohydrolase II family.</text>
</comment>
<sequence>MKKMFSFDHISHATLPTHHGDFVAYAFRESDPGRECLEHLALVRGDVQNASDVLVRVHSECLTGDVFGSRRCDCGEQLDLALQRVAEAGRGVVIYVRGHEGRAIGLVNKIAAYAQQDEGLDTVEANIAIGQPVDARRYDAAAEILRHLGIKSIQLLSNNPRKATELKALGITVSEQLPHETASHALNHHYLSTKRDRMGHLLELPSDTRER</sequence>
<dbReference type="NCBIfam" id="TIGR00505">
    <property type="entry name" value="ribA"/>
    <property type="match status" value="1"/>
</dbReference>
<dbReference type="HAMAP" id="MF_00179">
    <property type="entry name" value="RibA"/>
    <property type="match status" value="1"/>
</dbReference>
<gene>
    <name evidence="9 11" type="primary">ribA</name>
    <name evidence="11" type="ORF">VVD49_11955</name>
</gene>
<reference evidence="11 12" key="1">
    <citation type="submission" date="2024-01" db="EMBL/GenBank/DDBJ databases">
        <title>Uliginosibacterium soil sp. nov.</title>
        <authorList>
            <person name="Lv Y."/>
        </authorList>
    </citation>
    <scope>NUCLEOTIDE SEQUENCE [LARGE SCALE GENOMIC DNA]</scope>
    <source>
        <strain evidence="11 12">H3</strain>
    </source>
</reference>
<comment type="cofactor">
    <cofactor evidence="9">
        <name>Zn(2+)</name>
        <dbReference type="ChEBI" id="CHEBI:29105"/>
    </cofactor>
    <text evidence="9">Binds 1 zinc ion per subunit.</text>
</comment>
<feature type="binding site" evidence="9">
    <location>
        <position position="77"/>
    </location>
    <ligand>
        <name>GTP</name>
        <dbReference type="ChEBI" id="CHEBI:37565"/>
    </ligand>
</feature>
<dbReference type="PANTHER" id="PTHR21327">
    <property type="entry name" value="GTP CYCLOHYDROLASE II-RELATED"/>
    <property type="match status" value="1"/>
</dbReference>
<evidence type="ECO:0000256" key="1">
    <source>
        <dbReference type="ARBA" id="ARBA00004853"/>
    </source>
</evidence>
<keyword evidence="12" id="KW-1185">Reference proteome</keyword>
<dbReference type="NCBIfam" id="NF001591">
    <property type="entry name" value="PRK00393.1"/>
    <property type="match status" value="1"/>
</dbReference>
<dbReference type="Gene3D" id="3.40.50.10990">
    <property type="entry name" value="GTP cyclohydrolase II"/>
    <property type="match status" value="1"/>
</dbReference>
<feature type="binding site" evidence="9">
    <location>
        <begin position="100"/>
        <end position="102"/>
    </location>
    <ligand>
        <name>GTP</name>
        <dbReference type="ChEBI" id="CHEBI:37565"/>
    </ligand>
</feature>
<keyword evidence="4 9" id="KW-0547">Nucleotide-binding</keyword>
<evidence type="ECO:0000313" key="11">
    <source>
        <dbReference type="EMBL" id="MEC5386441.1"/>
    </source>
</evidence>
<accession>A0ABU6K4V4</accession>
<evidence type="ECO:0000256" key="4">
    <source>
        <dbReference type="ARBA" id="ARBA00022741"/>
    </source>
</evidence>
<dbReference type="RefSeq" id="WP_327599407.1">
    <property type="nucleotide sequence ID" value="NZ_JAYXHS010000002.1"/>
</dbReference>
<evidence type="ECO:0000313" key="12">
    <source>
        <dbReference type="Proteomes" id="UP001331561"/>
    </source>
</evidence>
<feature type="active site" description="Proton acceptor" evidence="9">
    <location>
        <position position="134"/>
    </location>
</feature>
<proteinExistence type="inferred from homology"/>
<keyword evidence="3 9" id="KW-0479">Metal-binding</keyword>
<dbReference type="GO" id="GO:0003935">
    <property type="term" value="F:GTP cyclohydrolase II activity"/>
    <property type="evidence" value="ECO:0007669"/>
    <property type="project" value="UniProtKB-EC"/>
</dbReference>
<dbReference type="InterPro" id="IPR000926">
    <property type="entry name" value="RibA"/>
</dbReference>
<feature type="binding site" evidence="9">
    <location>
        <position position="74"/>
    </location>
    <ligand>
        <name>Zn(2+)</name>
        <dbReference type="ChEBI" id="CHEBI:29105"/>
        <note>catalytic</note>
    </ligand>
</feature>
<dbReference type="EMBL" id="JAYXHS010000002">
    <property type="protein sequence ID" value="MEC5386441.1"/>
    <property type="molecule type" value="Genomic_DNA"/>
</dbReference>
<keyword evidence="2 9" id="KW-0686">Riboflavin biosynthesis</keyword>
<evidence type="ECO:0000256" key="5">
    <source>
        <dbReference type="ARBA" id="ARBA00022801"/>
    </source>
</evidence>
<protein>
    <recommendedName>
        <fullName evidence="9">GTP cyclohydrolase-2</fullName>
        <ecNumber evidence="9">3.5.4.25</ecNumber>
    </recommendedName>
    <alternativeName>
        <fullName evidence="9">GTP cyclohydrolase II</fullName>
    </alternativeName>
</protein>
<dbReference type="CDD" id="cd00641">
    <property type="entry name" value="GTP_cyclohydro2"/>
    <property type="match status" value="1"/>
</dbReference>
<feature type="binding site" evidence="9">
    <location>
        <position position="157"/>
    </location>
    <ligand>
        <name>GTP</name>
        <dbReference type="ChEBI" id="CHEBI:37565"/>
    </ligand>
</feature>
<comment type="catalytic activity">
    <reaction evidence="8 9">
        <text>GTP + 4 H2O = 2,5-diamino-6-hydroxy-4-(5-phosphoribosylamino)-pyrimidine + formate + 2 phosphate + 3 H(+)</text>
        <dbReference type="Rhea" id="RHEA:23704"/>
        <dbReference type="ChEBI" id="CHEBI:15377"/>
        <dbReference type="ChEBI" id="CHEBI:15378"/>
        <dbReference type="ChEBI" id="CHEBI:15740"/>
        <dbReference type="ChEBI" id="CHEBI:37565"/>
        <dbReference type="ChEBI" id="CHEBI:43474"/>
        <dbReference type="ChEBI" id="CHEBI:58614"/>
        <dbReference type="EC" id="3.5.4.25"/>
    </reaction>
</comment>
<feature type="binding site" evidence="9">
    <location>
        <begin position="56"/>
        <end position="60"/>
    </location>
    <ligand>
        <name>GTP</name>
        <dbReference type="ChEBI" id="CHEBI:37565"/>
    </ligand>
</feature>
<comment type="caution">
    <text evidence="11">The sequence shown here is derived from an EMBL/GenBank/DDBJ whole genome shotgun (WGS) entry which is preliminary data.</text>
</comment>
<dbReference type="InterPro" id="IPR036144">
    <property type="entry name" value="RibA-like_sf"/>
</dbReference>
<dbReference type="InterPro" id="IPR032677">
    <property type="entry name" value="GTP_cyclohydro_II"/>
</dbReference>
<keyword evidence="6 9" id="KW-0862">Zinc</keyword>
<evidence type="ECO:0000256" key="3">
    <source>
        <dbReference type="ARBA" id="ARBA00022723"/>
    </source>
</evidence>
<feature type="binding site" evidence="9">
    <location>
        <position position="162"/>
    </location>
    <ligand>
        <name>GTP</name>
        <dbReference type="ChEBI" id="CHEBI:37565"/>
    </ligand>
</feature>
<dbReference type="Pfam" id="PF00925">
    <property type="entry name" value="GTP_cyclohydro2"/>
    <property type="match status" value="1"/>
</dbReference>
<dbReference type="EC" id="3.5.4.25" evidence="9"/>
<comment type="function">
    <text evidence="9">Catalyzes the conversion of GTP to 2,5-diamino-6-ribosylamino-4(3H)-pyrimidinone 5'-phosphate (DARP), formate and pyrophosphate.</text>
</comment>
<evidence type="ECO:0000256" key="2">
    <source>
        <dbReference type="ARBA" id="ARBA00022619"/>
    </source>
</evidence>
<feature type="binding site" evidence="9">
    <location>
        <position position="122"/>
    </location>
    <ligand>
        <name>GTP</name>
        <dbReference type="ChEBI" id="CHEBI:37565"/>
    </ligand>
</feature>
<feature type="binding site" evidence="9">
    <location>
        <position position="72"/>
    </location>
    <ligand>
        <name>Zn(2+)</name>
        <dbReference type="ChEBI" id="CHEBI:29105"/>
        <note>catalytic</note>
    </ligand>
</feature>
<keyword evidence="7 9" id="KW-0342">GTP-binding</keyword>
<feature type="domain" description="GTP cyclohydrolase II" evidence="10">
    <location>
        <begin position="12"/>
        <end position="178"/>
    </location>
</feature>